<gene>
    <name evidence="7" type="ORF">HAHE_00040</name>
</gene>
<dbReference type="InterPro" id="IPR012341">
    <property type="entry name" value="6hp_glycosidase-like_sf"/>
</dbReference>
<evidence type="ECO:0000256" key="3">
    <source>
        <dbReference type="ARBA" id="ARBA00022801"/>
    </source>
</evidence>
<evidence type="ECO:0000313" key="8">
    <source>
        <dbReference type="Proteomes" id="UP001374893"/>
    </source>
</evidence>
<dbReference type="Gene3D" id="2.60.420.10">
    <property type="entry name" value="Maltose phosphorylase, domain 3"/>
    <property type="match status" value="1"/>
</dbReference>
<comment type="catalytic activity">
    <reaction evidence="1">
        <text>Hydrolysis of terminal non-reducing alpha-L-rhamnose residues in alpha-L-rhamnosides.</text>
        <dbReference type="EC" id="3.2.1.40"/>
    </reaction>
</comment>
<sequence>MKTAARVGIAALIVKLAGGAPVHLVEEPPAKISTPEPGVILVDFGKVAFGNLELSPPEGAKGRLKVHFGEAEENGRINRKPPGTVRYAVAETDFTGGTPLIAAPPADARNTKQPAAILTPSDWGVVLPFRWVEIEGWPGQLEPDQILRRSAFASTWNDDSAAFDSSDETLDRIWELCRYSIKATTFAGVYVDGDRERIPYEADAYLNQLSHYAVDNDIQMARDTYDRLMAHPTWPTEWAPHMVFMAHADWMHTGDAEWLKPRYEALKSKLLMDRVREDGLVTSNDRQQKRDDIVDWPKGERDGYVFREINTVVNAFHIAAVRRMADIADAVGKTDEADSYRQRAEKTGKRFNELLFNKRTGVYRDGIGTDHASAHASLFPLAFGLVPQEHIGTVTTHLKKRGMACSVYAAQYLMEALFENGADKAALDLILAKGDRSWRHMLESGTTISWEAWDQRYKPNQDWNHAWGAAPANLLPRYVIGAQPLTPGWKTTRIRPCLSGLTETKGKVPTPHGPIHVHWSKRGAVLGLRLELPEGIEAKVELPAIGGNKVTADGHDVPVTKEGSVLKLEEKFTGSTEFTVR</sequence>
<dbReference type="InterPro" id="IPR008928">
    <property type="entry name" value="6-hairpin_glycosidase_sf"/>
</dbReference>
<dbReference type="Pfam" id="PF17390">
    <property type="entry name" value="Bac_rhamnosid_C"/>
    <property type="match status" value="1"/>
</dbReference>
<dbReference type="EC" id="3.2.1.40" evidence="2"/>
<organism evidence="7 8">
    <name type="scientific">Haloferula helveola</name>
    <dbReference type="NCBI Taxonomy" id="490095"/>
    <lineage>
        <taxon>Bacteria</taxon>
        <taxon>Pseudomonadati</taxon>
        <taxon>Verrucomicrobiota</taxon>
        <taxon>Verrucomicrobiia</taxon>
        <taxon>Verrucomicrobiales</taxon>
        <taxon>Verrucomicrobiaceae</taxon>
        <taxon>Haloferula</taxon>
    </lineage>
</organism>
<dbReference type="Gene3D" id="1.50.10.10">
    <property type="match status" value="1"/>
</dbReference>
<dbReference type="InterPro" id="IPR035396">
    <property type="entry name" value="Bac_rhamnosid6H"/>
</dbReference>
<keyword evidence="3" id="KW-0378">Hydrolase</keyword>
<evidence type="ECO:0000256" key="2">
    <source>
        <dbReference type="ARBA" id="ARBA00012652"/>
    </source>
</evidence>
<keyword evidence="8" id="KW-1185">Reference proteome</keyword>
<evidence type="ECO:0000256" key="1">
    <source>
        <dbReference type="ARBA" id="ARBA00001445"/>
    </source>
</evidence>
<accession>A0ABM7R863</accession>
<dbReference type="InterPro" id="IPR035398">
    <property type="entry name" value="Bac_rhamnosid_C"/>
</dbReference>
<feature type="domain" description="Alpha-L-rhamnosidase concanavalin-like" evidence="4">
    <location>
        <begin position="36"/>
        <end position="149"/>
    </location>
</feature>
<dbReference type="PANTHER" id="PTHR33307:SF6">
    <property type="entry name" value="ALPHA-RHAMNOSIDASE (EUROFUNG)-RELATED"/>
    <property type="match status" value="1"/>
</dbReference>
<evidence type="ECO:0000259" key="5">
    <source>
        <dbReference type="Pfam" id="PF17389"/>
    </source>
</evidence>
<name>A0ABM7R863_9BACT</name>
<dbReference type="SUPFAM" id="SSF48208">
    <property type="entry name" value="Six-hairpin glycosidases"/>
    <property type="match status" value="1"/>
</dbReference>
<dbReference type="EMBL" id="AP024702">
    <property type="protein sequence ID" value="BCX46096.1"/>
    <property type="molecule type" value="Genomic_DNA"/>
</dbReference>
<dbReference type="RefSeq" id="WP_338687448.1">
    <property type="nucleotide sequence ID" value="NZ_AP024702.1"/>
</dbReference>
<dbReference type="InterPro" id="IPR016007">
    <property type="entry name" value="Alpha_rhamnosid"/>
</dbReference>
<feature type="domain" description="Alpha-L-rhamnosidase C-terminal" evidence="6">
    <location>
        <begin position="481"/>
        <end position="551"/>
    </location>
</feature>
<dbReference type="Gene3D" id="2.60.120.260">
    <property type="entry name" value="Galactose-binding domain-like"/>
    <property type="match status" value="1"/>
</dbReference>
<reference evidence="7 8" key="1">
    <citation type="submission" date="2021-06" db="EMBL/GenBank/DDBJ databases">
        <title>Complete genome of Haloferula helveola possessing various polysaccharide degrading enzymes.</title>
        <authorList>
            <person name="Takami H."/>
            <person name="Huang C."/>
            <person name="Hamasaki K."/>
        </authorList>
    </citation>
    <scope>NUCLEOTIDE SEQUENCE [LARGE SCALE GENOMIC DNA]</scope>
    <source>
        <strain evidence="7 8">CN-1</strain>
    </source>
</reference>
<protein>
    <recommendedName>
        <fullName evidence="2">alpha-L-rhamnosidase</fullName>
        <ecNumber evidence="2">3.2.1.40</ecNumber>
    </recommendedName>
</protein>
<evidence type="ECO:0000313" key="7">
    <source>
        <dbReference type="EMBL" id="BCX46096.1"/>
    </source>
</evidence>
<dbReference type="PANTHER" id="PTHR33307">
    <property type="entry name" value="ALPHA-RHAMNOSIDASE (EUROFUNG)"/>
    <property type="match status" value="1"/>
</dbReference>
<feature type="domain" description="Alpha-L-rhamnosidase six-hairpin glycosidase" evidence="5">
    <location>
        <begin position="160"/>
        <end position="479"/>
    </location>
</feature>
<dbReference type="Pfam" id="PF17389">
    <property type="entry name" value="Bac_rhamnosid6H"/>
    <property type="match status" value="1"/>
</dbReference>
<dbReference type="InterPro" id="IPR008902">
    <property type="entry name" value="Rhamnosid_concanavalin"/>
</dbReference>
<evidence type="ECO:0000259" key="6">
    <source>
        <dbReference type="Pfam" id="PF17390"/>
    </source>
</evidence>
<proteinExistence type="predicted"/>
<dbReference type="Pfam" id="PF05592">
    <property type="entry name" value="Bac_rhamnosid"/>
    <property type="match status" value="1"/>
</dbReference>
<evidence type="ECO:0000259" key="4">
    <source>
        <dbReference type="Pfam" id="PF05592"/>
    </source>
</evidence>
<dbReference type="Proteomes" id="UP001374893">
    <property type="component" value="Chromosome"/>
</dbReference>